<dbReference type="PANTHER" id="PTHR46877:SF14">
    <property type="entry name" value="RECEPTOR PROTEIN-TYROSINE KINASE"/>
    <property type="match status" value="1"/>
</dbReference>
<dbReference type="PANTHER" id="PTHR46877">
    <property type="entry name" value="EPH RECEPTOR A5"/>
    <property type="match status" value="1"/>
</dbReference>
<dbReference type="RefSeq" id="XP_038061657.1">
    <property type="nucleotide sequence ID" value="XM_038205729.1"/>
</dbReference>
<dbReference type="OrthoDB" id="4062651at2759"/>
<keyword evidence="4" id="KW-0472">Membrane</keyword>
<evidence type="ECO:0000259" key="7">
    <source>
        <dbReference type="PROSITE" id="PS51550"/>
    </source>
</evidence>
<name>A0A914ACU2_PATMI</name>
<dbReference type="OMA" id="ERGYTCQ"/>
<evidence type="ECO:0000256" key="2">
    <source>
        <dbReference type="ARBA" id="ARBA00022741"/>
    </source>
</evidence>
<reference evidence="8" key="1">
    <citation type="submission" date="2022-11" db="UniProtKB">
        <authorList>
            <consortium name="EnsemblMetazoa"/>
        </authorList>
    </citation>
    <scope>IDENTIFICATION</scope>
</reference>
<evidence type="ECO:0000256" key="6">
    <source>
        <dbReference type="SAM" id="SignalP"/>
    </source>
</evidence>
<dbReference type="GO" id="GO:0030425">
    <property type="term" value="C:dendrite"/>
    <property type="evidence" value="ECO:0007669"/>
    <property type="project" value="TreeGrafter"/>
</dbReference>
<dbReference type="AlphaFoldDB" id="A0A914ACU2"/>
<keyword evidence="9" id="KW-1185">Reference proteome</keyword>
<dbReference type="Proteomes" id="UP000887568">
    <property type="component" value="Unplaced"/>
</dbReference>
<dbReference type="InterPro" id="IPR008979">
    <property type="entry name" value="Galactose-bd-like_sf"/>
</dbReference>
<dbReference type="SMART" id="SM00615">
    <property type="entry name" value="EPH_lbd"/>
    <property type="match status" value="1"/>
</dbReference>
<dbReference type="GO" id="GO:0005005">
    <property type="term" value="F:transmembrane-ephrin receptor activity"/>
    <property type="evidence" value="ECO:0007669"/>
    <property type="project" value="TreeGrafter"/>
</dbReference>
<dbReference type="GeneID" id="119732269"/>
<dbReference type="InterPro" id="IPR001090">
    <property type="entry name" value="Ephrin_rcpt_lig-bd_dom"/>
</dbReference>
<dbReference type="PROSITE" id="PS51550">
    <property type="entry name" value="EPH_LBD"/>
    <property type="match status" value="1"/>
</dbReference>
<proteinExistence type="predicted"/>
<protein>
    <recommendedName>
        <fullName evidence="7">Eph LBD domain-containing protein</fullName>
    </recommendedName>
</protein>
<dbReference type="Pfam" id="PF25599">
    <property type="entry name" value="Ephrin_CRD"/>
    <property type="match status" value="1"/>
</dbReference>
<dbReference type="Gene3D" id="2.60.40.1770">
    <property type="entry name" value="ephrin a2 ectodomain"/>
    <property type="match status" value="1"/>
</dbReference>
<dbReference type="SUPFAM" id="SSF49785">
    <property type="entry name" value="Galactose-binding domain-like"/>
    <property type="match status" value="1"/>
</dbReference>
<dbReference type="Gene3D" id="2.60.120.260">
    <property type="entry name" value="Galactose-binding domain-like"/>
    <property type="match status" value="1"/>
</dbReference>
<dbReference type="Pfam" id="PF01404">
    <property type="entry name" value="Ephrin_lbd"/>
    <property type="match status" value="1"/>
</dbReference>
<dbReference type="GO" id="GO:0005886">
    <property type="term" value="C:plasma membrane"/>
    <property type="evidence" value="ECO:0007669"/>
    <property type="project" value="TreeGrafter"/>
</dbReference>
<keyword evidence="5" id="KW-0675">Receptor</keyword>
<feature type="signal peptide" evidence="6">
    <location>
        <begin position="1"/>
        <end position="25"/>
    </location>
</feature>
<organism evidence="8 9">
    <name type="scientific">Patiria miniata</name>
    <name type="common">Bat star</name>
    <name type="synonym">Asterina miniata</name>
    <dbReference type="NCBI Taxonomy" id="46514"/>
    <lineage>
        <taxon>Eukaryota</taxon>
        <taxon>Metazoa</taxon>
        <taxon>Echinodermata</taxon>
        <taxon>Eleutherozoa</taxon>
        <taxon>Asterozoa</taxon>
        <taxon>Asteroidea</taxon>
        <taxon>Valvatacea</taxon>
        <taxon>Valvatida</taxon>
        <taxon>Asterinidae</taxon>
        <taxon>Patiria</taxon>
    </lineage>
</organism>
<keyword evidence="6" id="KW-0732">Signal</keyword>
<evidence type="ECO:0000256" key="1">
    <source>
        <dbReference type="ARBA" id="ARBA00004167"/>
    </source>
</evidence>
<dbReference type="GO" id="GO:0007411">
    <property type="term" value="P:axon guidance"/>
    <property type="evidence" value="ECO:0007669"/>
    <property type="project" value="TreeGrafter"/>
</dbReference>
<dbReference type="EnsemblMetazoa" id="XM_038205729.1">
    <property type="protein sequence ID" value="XP_038061657.1"/>
    <property type="gene ID" value="LOC119732269"/>
</dbReference>
<comment type="subcellular location">
    <subcellularLocation>
        <location evidence="1">Membrane</location>
        <topology evidence="1">Single-pass membrane protein</topology>
    </subcellularLocation>
</comment>
<evidence type="ECO:0000256" key="4">
    <source>
        <dbReference type="ARBA" id="ARBA00023136"/>
    </source>
</evidence>
<accession>A0A914ACU2</accession>
<evidence type="ECO:0000256" key="3">
    <source>
        <dbReference type="ARBA" id="ARBA00022840"/>
    </source>
</evidence>
<evidence type="ECO:0000313" key="9">
    <source>
        <dbReference type="Proteomes" id="UP000887568"/>
    </source>
</evidence>
<feature type="domain" description="Eph LBD" evidence="7">
    <location>
        <begin position="26"/>
        <end position="207"/>
    </location>
</feature>
<feature type="chain" id="PRO_5037800737" description="Eph LBD domain-containing protein" evidence="6">
    <location>
        <begin position="26"/>
        <end position="297"/>
    </location>
</feature>
<evidence type="ECO:0000256" key="5">
    <source>
        <dbReference type="ARBA" id="ARBA00023170"/>
    </source>
</evidence>
<sequence length="297" mass="33546">MARQNGISFWLFFTSFWIYICPTLARQVTLYDSTRFSGLGWTTYPEPPGDETYTGWTEQGSSYNRFYSVCQVRNPDASNGSWLRMPYIPRRLGNRIHVEIEFTMNSCTGIDDAHQCKETFELFYHEAATNEPQYQPSWTEPPYTRIKRIAAETRFSDGDSMDHQANLAVEEFPTSANGFYLAFRDTGACMAITRVRVFYEVCAAKTESFAKFPETVTGADLVSLVAVDGICVTHAQQIGTLPIVARCQKFGVWTAFQGMCGCSPGFEADGQSCRGKSTLRIISEHFLPKQYKKVLDA</sequence>
<dbReference type="InterPro" id="IPR050449">
    <property type="entry name" value="Ephrin_rcpt_TKs"/>
</dbReference>
<keyword evidence="3" id="KW-0067">ATP-binding</keyword>
<dbReference type="GO" id="GO:0005524">
    <property type="term" value="F:ATP binding"/>
    <property type="evidence" value="ECO:0007669"/>
    <property type="project" value="UniProtKB-KW"/>
</dbReference>
<keyword evidence="2" id="KW-0547">Nucleotide-binding</keyword>
<evidence type="ECO:0000313" key="8">
    <source>
        <dbReference type="EnsemblMetazoa" id="XP_038061657.1"/>
    </source>
</evidence>